<dbReference type="RefSeq" id="WP_267656489.1">
    <property type="nucleotide sequence ID" value="NZ_JAOVZR010000003.1"/>
</dbReference>
<comment type="caution">
    <text evidence="1">The sequence shown here is derived from an EMBL/GenBank/DDBJ whole genome shotgun (WGS) entry which is preliminary data.</text>
</comment>
<accession>A0ABT3ZG23</accession>
<protein>
    <submittedName>
        <fullName evidence="1">Uncharacterized protein</fullName>
    </submittedName>
</protein>
<dbReference type="Proteomes" id="UP001073227">
    <property type="component" value="Unassembled WGS sequence"/>
</dbReference>
<proteinExistence type="predicted"/>
<evidence type="ECO:0000313" key="2">
    <source>
        <dbReference type="Proteomes" id="UP001073227"/>
    </source>
</evidence>
<organism evidence="1 2">
    <name type="scientific">Hoeflea algicola</name>
    <dbReference type="NCBI Taxonomy" id="2983763"/>
    <lineage>
        <taxon>Bacteria</taxon>
        <taxon>Pseudomonadati</taxon>
        <taxon>Pseudomonadota</taxon>
        <taxon>Alphaproteobacteria</taxon>
        <taxon>Hyphomicrobiales</taxon>
        <taxon>Rhizobiaceae</taxon>
        <taxon>Hoeflea</taxon>
    </lineage>
</organism>
<name>A0ABT3ZG23_9HYPH</name>
<sequence length="49" mass="5589">MKHSISDRDAARKHVWRARIILLTYEGLGTHAITTPSGKLKTTAWGWQE</sequence>
<keyword evidence="2" id="KW-1185">Reference proteome</keyword>
<reference evidence="1" key="1">
    <citation type="submission" date="2022-10" db="EMBL/GenBank/DDBJ databases">
        <title>Hoeflea sp. G2-23, isolated from marine algae.</title>
        <authorList>
            <person name="Kristyanto S."/>
            <person name="Kim J.M."/>
            <person name="Jeon C.O."/>
        </authorList>
    </citation>
    <scope>NUCLEOTIDE SEQUENCE</scope>
    <source>
        <strain evidence="1">G2-23</strain>
    </source>
</reference>
<evidence type="ECO:0000313" key="1">
    <source>
        <dbReference type="EMBL" id="MCY0150760.1"/>
    </source>
</evidence>
<gene>
    <name evidence="1" type="ORF">OEG84_24445</name>
</gene>
<dbReference type="EMBL" id="JAOVZR010000003">
    <property type="protein sequence ID" value="MCY0150760.1"/>
    <property type="molecule type" value="Genomic_DNA"/>
</dbReference>